<proteinExistence type="predicted"/>
<dbReference type="AlphaFoldDB" id="A0A182NXQ7"/>
<sequence length="104" mass="11346">RAHNTRQRGEQIFSSLPSLKACAREFRVPSSSATQFSSHRLENGFQFGSSNSVSAYESETREKAADGISPFLTDKDKAPASDRRRAISGVHLVGCACVCGRRLV</sequence>
<protein>
    <submittedName>
        <fullName evidence="1">Uncharacterized protein</fullName>
    </submittedName>
</protein>
<dbReference type="EnsemblMetazoa" id="ADIR014629-RA">
    <property type="protein sequence ID" value="ADIR014629-PA"/>
    <property type="gene ID" value="ADIR014629"/>
</dbReference>
<accession>A0A182NXQ7</accession>
<evidence type="ECO:0000313" key="2">
    <source>
        <dbReference type="Proteomes" id="UP000075884"/>
    </source>
</evidence>
<dbReference type="Proteomes" id="UP000075884">
    <property type="component" value="Unassembled WGS sequence"/>
</dbReference>
<evidence type="ECO:0000313" key="1">
    <source>
        <dbReference type="EnsemblMetazoa" id="ADIR014629-PA"/>
    </source>
</evidence>
<reference evidence="2" key="1">
    <citation type="submission" date="2013-03" db="EMBL/GenBank/DDBJ databases">
        <title>The Genome Sequence of Anopheles dirus WRAIR2.</title>
        <authorList>
            <consortium name="The Broad Institute Genomics Platform"/>
            <person name="Neafsey D.E."/>
            <person name="Walton C."/>
            <person name="Walker B."/>
            <person name="Young S.K."/>
            <person name="Zeng Q."/>
            <person name="Gargeya S."/>
            <person name="Fitzgerald M."/>
            <person name="Haas B."/>
            <person name="Abouelleil A."/>
            <person name="Allen A.W."/>
            <person name="Alvarado L."/>
            <person name="Arachchi H.M."/>
            <person name="Berlin A.M."/>
            <person name="Chapman S.B."/>
            <person name="Gainer-Dewar J."/>
            <person name="Goldberg J."/>
            <person name="Griggs A."/>
            <person name="Gujja S."/>
            <person name="Hansen M."/>
            <person name="Howarth C."/>
            <person name="Imamovic A."/>
            <person name="Ireland A."/>
            <person name="Larimer J."/>
            <person name="McCowan C."/>
            <person name="Murphy C."/>
            <person name="Pearson M."/>
            <person name="Poon T.W."/>
            <person name="Priest M."/>
            <person name="Roberts A."/>
            <person name="Saif S."/>
            <person name="Shea T."/>
            <person name="Sisk P."/>
            <person name="Sykes S."/>
            <person name="Wortman J."/>
            <person name="Nusbaum C."/>
            <person name="Birren B."/>
        </authorList>
    </citation>
    <scope>NUCLEOTIDE SEQUENCE [LARGE SCALE GENOMIC DNA]</scope>
    <source>
        <strain evidence="2">WRAIR2</strain>
    </source>
</reference>
<keyword evidence="2" id="KW-1185">Reference proteome</keyword>
<reference evidence="1" key="2">
    <citation type="submission" date="2020-05" db="UniProtKB">
        <authorList>
            <consortium name="EnsemblMetazoa"/>
        </authorList>
    </citation>
    <scope>IDENTIFICATION</scope>
    <source>
        <strain evidence="1">WRAIR2</strain>
    </source>
</reference>
<organism evidence="1 2">
    <name type="scientific">Anopheles dirus</name>
    <dbReference type="NCBI Taxonomy" id="7168"/>
    <lineage>
        <taxon>Eukaryota</taxon>
        <taxon>Metazoa</taxon>
        <taxon>Ecdysozoa</taxon>
        <taxon>Arthropoda</taxon>
        <taxon>Hexapoda</taxon>
        <taxon>Insecta</taxon>
        <taxon>Pterygota</taxon>
        <taxon>Neoptera</taxon>
        <taxon>Endopterygota</taxon>
        <taxon>Diptera</taxon>
        <taxon>Nematocera</taxon>
        <taxon>Culicoidea</taxon>
        <taxon>Culicidae</taxon>
        <taxon>Anophelinae</taxon>
        <taxon>Anopheles</taxon>
    </lineage>
</organism>
<name>A0A182NXQ7_9DIPT</name>
<dbReference type="VEuPathDB" id="VectorBase:ADIR014629"/>